<dbReference type="InterPro" id="IPR002477">
    <property type="entry name" value="Peptidoglycan-bd-like"/>
</dbReference>
<accession>A0ABV8LMJ9</accession>
<evidence type="ECO:0000259" key="2">
    <source>
        <dbReference type="Pfam" id="PF01471"/>
    </source>
</evidence>
<keyword evidence="1" id="KW-0732">Signal</keyword>
<dbReference type="Pfam" id="PF08291">
    <property type="entry name" value="Peptidase_M15_3"/>
    <property type="match status" value="1"/>
</dbReference>
<reference evidence="5" key="1">
    <citation type="journal article" date="2019" name="Int. J. Syst. Evol. Microbiol.">
        <title>The Global Catalogue of Microorganisms (GCM) 10K type strain sequencing project: providing services to taxonomists for standard genome sequencing and annotation.</title>
        <authorList>
            <consortium name="The Broad Institute Genomics Platform"/>
            <consortium name="The Broad Institute Genome Sequencing Center for Infectious Disease"/>
            <person name="Wu L."/>
            <person name="Ma J."/>
        </authorList>
    </citation>
    <scope>NUCLEOTIDE SEQUENCE [LARGE SCALE GENOMIC DNA]</scope>
    <source>
        <strain evidence="5">CGMCC 4.7289</strain>
    </source>
</reference>
<dbReference type="SUPFAM" id="SSF55166">
    <property type="entry name" value="Hedgehog/DD-peptidase"/>
    <property type="match status" value="1"/>
</dbReference>
<dbReference type="Proteomes" id="UP001595816">
    <property type="component" value="Unassembled WGS sequence"/>
</dbReference>
<dbReference type="RefSeq" id="WP_253755205.1">
    <property type="nucleotide sequence ID" value="NZ_JAMZDZ010000001.1"/>
</dbReference>
<name>A0ABV8LMJ9_9ACTN</name>
<feature type="domain" description="Peptidase M15A C-terminal" evidence="3">
    <location>
        <begin position="140"/>
        <end position="234"/>
    </location>
</feature>
<feature type="domain" description="Peptidoglycan binding-like" evidence="2">
    <location>
        <begin position="46"/>
        <end position="104"/>
    </location>
</feature>
<comment type="caution">
    <text evidence="4">The sequence shown here is derived from an EMBL/GenBank/DDBJ whole genome shotgun (WGS) entry which is preliminary data.</text>
</comment>
<evidence type="ECO:0000256" key="1">
    <source>
        <dbReference type="SAM" id="SignalP"/>
    </source>
</evidence>
<evidence type="ECO:0000259" key="3">
    <source>
        <dbReference type="Pfam" id="PF08291"/>
    </source>
</evidence>
<dbReference type="InterPro" id="IPR009045">
    <property type="entry name" value="Zn_M74/Hedgehog-like"/>
</dbReference>
<evidence type="ECO:0000313" key="5">
    <source>
        <dbReference type="Proteomes" id="UP001595816"/>
    </source>
</evidence>
<feature type="chain" id="PRO_5046241588" evidence="1">
    <location>
        <begin position="31"/>
        <end position="265"/>
    </location>
</feature>
<dbReference type="SUPFAM" id="SSF47090">
    <property type="entry name" value="PGBD-like"/>
    <property type="match status" value="1"/>
</dbReference>
<dbReference type="InterPro" id="IPR036365">
    <property type="entry name" value="PGBD-like_sf"/>
</dbReference>
<evidence type="ECO:0000313" key="4">
    <source>
        <dbReference type="EMBL" id="MFC4131562.1"/>
    </source>
</evidence>
<organism evidence="4 5">
    <name type="scientific">Hamadaea flava</name>
    <dbReference type="NCBI Taxonomy" id="1742688"/>
    <lineage>
        <taxon>Bacteria</taxon>
        <taxon>Bacillati</taxon>
        <taxon>Actinomycetota</taxon>
        <taxon>Actinomycetes</taxon>
        <taxon>Micromonosporales</taxon>
        <taxon>Micromonosporaceae</taxon>
        <taxon>Hamadaea</taxon>
    </lineage>
</organism>
<protein>
    <submittedName>
        <fullName evidence="4">Peptidoglycan-binding protein</fullName>
    </submittedName>
</protein>
<keyword evidence="5" id="KW-1185">Reference proteome</keyword>
<dbReference type="Gene3D" id="3.30.1380.10">
    <property type="match status" value="1"/>
</dbReference>
<dbReference type="Pfam" id="PF01471">
    <property type="entry name" value="PG_binding_1"/>
    <property type="match status" value="1"/>
</dbReference>
<dbReference type="Gene3D" id="1.10.101.10">
    <property type="entry name" value="PGBD-like superfamily/PGBD"/>
    <property type="match status" value="1"/>
</dbReference>
<sequence>MSRRSLGALVALCVAMTTTAVALIAAPAQAACAYQWKNSSLSEGDTGPDVRELKIRLSGWTGYANTYYLDDIFGSELGDAVNRFKKEYGLPNDRIAGPAVLAKLDSLQSSDCSTDHFDWAEYKDGCSAPWDSAPLNDAAEAKANVRVLFWKLEALRRDLGDVPLIVTSGWRGSSSCWSFRESNHNYGLGIDIQGTKGANTSQLCTIAKAARYHGFNEILGPGKPSGDHETHVHLAWFRSKAAPYPSWEGWNAWNWNAPTCGVVRS</sequence>
<feature type="signal peptide" evidence="1">
    <location>
        <begin position="1"/>
        <end position="30"/>
    </location>
</feature>
<gene>
    <name evidence="4" type="ORF">ACFOZ4_13205</name>
</gene>
<dbReference type="EMBL" id="JBHSAY010000006">
    <property type="protein sequence ID" value="MFC4131562.1"/>
    <property type="molecule type" value="Genomic_DNA"/>
</dbReference>
<dbReference type="InterPro" id="IPR013230">
    <property type="entry name" value="Peptidase_M15A_C"/>
</dbReference>
<dbReference type="InterPro" id="IPR036366">
    <property type="entry name" value="PGBDSf"/>
</dbReference>
<proteinExistence type="predicted"/>